<protein>
    <submittedName>
        <fullName evidence="2">Apolipoprotein L6 isoform X1</fullName>
    </submittedName>
</protein>
<proteinExistence type="predicted"/>
<name>A0AC58NFQ8_CASCN</name>
<keyword evidence="1" id="KW-1185">Reference proteome</keyword>
<evidence type="ECO:0000313" key="1">
    <source>
        <dbReference type="Proteomes" id="UP001732720"/>
    </source>
</evidence>
<dbReference type="RefSeq" id="XP_073940443.1">
    <property type="nucleotide sequence ID" value="XM_074084342.1"/>
</dbReference>
<accession>A0AC58NFQ8</accession>
<reference evidence="2" key="1">
    <citation type="submission" date="2025-08" db="UniProtKB">
        <authorList>
            <consortium name="RefSeq"/>
        </authorList>
    </citation>
    <scope>IDENTIFICATION</scope>
</reference>
<organism evidence="1 2">
    <name type="scientific">Castor canadensis</name>
    <name type="common">American beaver</name>
    <dbReference type="NCBI Taxonomy" id="51338"/>
    <lineage>
        <taxon>Eukaryota</taxon>
        <taxon>Metazoa</taxon>
        <taxon>Chordata</taxon>
        <taxon>Craniata</taxon>
        <taxon>Vertebrata</taxon>
        <taxon>Euteleostomi</taxon>
        <taxon>Mammalia</taxon>
        <taxon>Eutheria</taxon>
        <taxon>Euarchontoglires</taxon>
        <taxon>Glires</taxon>
        <taxon>Rodentia</taxon>
        <taxon>Castorimorpha</taxon>
        <taxon>Castoridae</taxon>
        <taxon>Castor</taxon>
    </lineage>
</organism>
<evidence type="ECO:0000313" key="2">
    <source>
        <dbReference type="RefSeq" id="XP_073940443.1"/>
    </source>
</evidence>
<gene>
    <name evidence="2" type="primary">LOC109692952</name>
</gene>
<sequence length="310" mass="33485">MDLVRAQPDNQAGKDGEAGVDLQSDMDDVPLGEGGQLQDTDLSAAERVFLKEFPRWKRDQEMAIRQLQALTDDIDTAHKSITQAKAVVNSTSVASGLMSLLGFALAPATVGGSLLLTAVGQVLGVAARVTSVVTDMLENSCKKKARAQASSLVPTGHQELKQAGGEKTSYIRAASKIVYDCGSALEIIRKHTHAFRQARAHPHLAIAAKHLLTTGQVSSRHSRQVQKAFGGTALAMTKNACMIGGAVTALFLGRDLAAVSKDWKQLKDGPRAELAEELRGHAQELAELVMESEYYYQRLRQKKLLQEKTT</sequence>
<dbReference type="Proteomes" id="UP001732720">
    <property type="component" value="Chromosome 8"/>
</dbReference>